<keyword evidence="2" id="KW-1185">Reference proteome</keyword>
<dbReference type="EMBL" id="SJPM01000010">
    <property type="protein sequence ID" value="TWT92953.1"/>
    <property type="molecule type" value="Genomic_DNA"/>
</dbReference>
<dbReference type="AlphaFoldDB" id="A0A5C6A3G8"/>
<dbReference type="RefSeq" id="WP_146579671.1">
    <property type="nucleotide sequence ID" value="NZ_SJPM01000010.1"/>
</dbReference>
<protein>
    <submittedName>
        <fullName evidence="1">Uncharacterized protein</fullName>
    </submittedName>
</protein>
<sequence length="217" mass="23741">MFKKISPAIVDRLSRLRPLLANNLSKSALKAAVSEIFAKALGKGIVVVLFFCLALVSIPSGNVIEPAYAKKPWFTENNEATLTINKEGHFVIECTGVHSGVGDQTLSSIIIKPTVRDAIESWAIVGDAYSVQHGRRIGSALIRFAPNGSVRVEIMSDISSEFKSDLVFRSDWGSVSIGEQIFAGEQINKELTTVNSDQKANSILRDDSEALDRPFYR</sequence>
<organism evidence="1 2">
    <name type="scientific">Neorhodopirellula pilleata</name>
    <dbReference type="NCBI Taxonomy" id="2714738"/>
    <lineage>
        <taxon>Bacteria</taxon>
        <taxon>Pseudomonadati</taxon>
        <taxon>Planctomycetota</taxon>
        <taxon>Planctomycetia</taxon>
        <taxon>Pirellulales</taxon>
        <taxon>Pirellulaceae</taxon>
        <taxon>Neorhodopirellula</taxon>
    </lineage>
</organism>
<dbReference type="Proteomes" id="UP000316213">
    <property type="component" value="Unassembled WGS sequence"/>
</dbReference>
<gene>
    <name evidence="1" type="ORF">Pla100_42690</name>
</gene>
<name>A0A5C6A3G8_9BACT</name>
<comment type="caution">
    <text evidence="1">The sequence shown here is derived from an EMBL/GenBank/DDBJ whole genome shotgun (WGS) entry which is preliminary data.</text>
</comment>
<evidence type="ECO:0000313" key="2">
    <source>
        <dbReference type="Proteomes" id="UP000316213"/>
    </source>
</evidence>
<accession>A0A5C6A3G8</accession>
<proteinExistence type="predicted"/>
<reference evidence="1 2" key="1">
    <citation type="submission" date="2019-02" db="EMBL/GenBank/DDBJ databases">
        <title>Deep-cultivation of Planctomycetes and their phenomic and genomic characterization uncovers novel biology.</title>
        <authorList>
            <person name="Wiegand S."/>
            <person name="Jogler M."/>
            <person name="Boedeker C."/>
            <person name="Pinto D."/>
            <person name="Vollmers J."/>
            <person name="Rivas-Marin E."/>
            <person name="Kohn T."/>
            <person name="Peeters S.H."/>
            <person name="Heuer A."/>
            <person name="Rast P."/>
            <person name="Oberbeckmann S."/>
            <person name="Bunk B."/>
            <person name="Jeske O."/>
            <person name="Meyerdierks A."/>
            <person name="Storesund J.E."/>
            <person name="Kallscheuer N."/>
            <person name="Luecker S."/>
            <person name="Lage O.M."/>
            <person name="Pohl T."/>
            <person name="Merkel B.J."/>
            <person name="Hornburger P."/>
            <person name="Mueller R.-W."/>
            <person name="Bruemmer F."/>
            <person name="Labrenz M."/>
            <person name="Spormann A.M."/>
            <person name="Op Den Camp H."/>
            <person name="Overmann J."/>
            <person name="Amann R."/>
            <person name="Jetten M.S.M."/>
            <person name="Mascher T."/>
            <person name="Medema M.H."/>
            <person name="Devos D.P."/>
            <person name="Kaster A.-K."/>
            <person name="Ovreas L."/>
            <person name="Rohde M."/>
            <person name="Galperin M.Y."/>
            <person name="Jogler C."/>
        </authorList>
    </citation>
    <scope>NUCLEOTIDE SEQUENCE [LARGE SCALE GENOMIC DNA]</scope>
    <source>
        <strain evidence="1 2">Pla100</strain>
    </source>
</reference>
<evidence type="ECO:0000313" key="1">
    <source>
        <dbReference type="EMBL" id="TWT92953.1"/>
    </source>
</evidence>